<keyword evidence="16" id="KW-1185">Reference proteome</keyword>
<keyword evidence="6" id="KW-0507">mRNA processing</keyword>
<feature type="region of interest" description="Disordered" evidence="13">
    <location>
        <begin position="545"/>
        <end position="593"/>
    </location>
</feature>
<organism evidence="15 16">
    <name type="scientific">Zymoseptoria brevis</name>
    <dbReference type="NCBI Taxonomy" id="1047168"/>
    <lineage>
        <taxon>Eukaryota</taxon>
        <taxon>Fungi</taxon>
        <taxon>Dikarya</taxon>
        <taxon>Ascomycota</taxon>
        <taxon>Pezizomycotina</taxon>
        <taxon>Dothideomycetes</taxon>
        <taxon>Dothideomycetidae</taxon>
        <taxon>Mycosphaerellales</taxon>
        <taxon>Mycosphaerellaceae</taxon>
        <taxon>Zymoseptoria</taxon>
    </lineage>
</organism>
<dbReference type="AlphaFoldDB" id="A0A0F4G676"/>
<evidence type="ECO:0000256" key="5">
    <source>
        <dbReference type="ARBA" id="ARBA00006045"/>
    </source>
</evidence>
<evidence type="ECO:0000256" key="8">
    <source>
        <dbReference type="ARBA" id="ARBA00022801"/>
    </source>
</evidence>
<keyword evidence="10" id="KW-0408">Iron</keyword>
<feature type="compositionally biased region" description="Low complexity" evidence="13">
    <location>
        <begin position="296"/>
        <end position="305"/>
    </location>
</feature>
<evidence type="ECO:0000256" key="13">
    <source>
        <dbReference type="SAM" id="MobiDB-lite"/>
    </source>
</evidence>
<evidence type="ECO:0000256" key="1">
    <source>
        <dbReference type="ARBA" id="ARBA00001936"/>
    </source>
</evidence>
<evidence type="ECO:0000313" key="15">
    <source>
        <dbReference type="EMBL" id="KJX92522.1"/>
    </source>
</evidence>
<dbReference type="OrthoDB" id="407609at2759"/>
<evidence type="ECO:0000256" key="12">
    <source>
        <dbReference type="ARBA" id="ARBA00023242"/>
    </source>
</evidence>
<comment type="subcellular location">
    <subcellularLocation>
        <location evidence="4">Nucleus</location>
    </subcellularLocation>
</comment>
<evidence type="ECO:0000259" key="14">
    <source>
        <dbReference type="SMART" id="SM01124"/>
    </source>
</evidence>
<dbReference type="GO" id="GO:0005634">
    <property type="term" value="C:nucleus"/>
    <property type="evidence" value="ECO:0007669"/>
    <property type="project" value="UniProtKB-SubCell"/>
</dbReference>
<feature type="compositionally biased region" description="Acidic residues" evidence="13">
    <location>
        <begin position="283"/>
        <end position="295"/>
    </location>
</feature>
<keyword evidence="9" id="KW-0862">Zinc</keyword>
<keyword evidence="11" id="KW-0464">Manganese</keyword>
<dbReference type="InterPro" id="IPR004843">
    <property type="entry name" value="Calcineurin-like_PHP"/>
</dbReference>
<feature type="domain" description="Lariat debranching enzyme C-terminal" evidence="14">
    <location>
        <begin position="380"/>
        <end position="535"/>
    </location>
</feature>
<dbReference type="CDD" id="cd00844">
    <property type="entry name" value="MPP_Dbr1_N"/>
    <property type="match status" value="1"/>
</dbReference>
<dbReference type="Pfam" id="PF00149">
    <property type="entry name" value="Metallophos"/>
    <property type="match status" value="1"/>
</dbReference>
<proteinExistence type="inferred from homology"/>
<feature type="compositionally biased region" description="Basic and acidic residues" evidence="13">
    <location>
        <begin position="273"/>
        <end position="282"/>
    </location>
</feature>
<dbReference type="SMART" id="SM01124">
    <property type="entry name" value="DBR1"/>
    <property type="match status" value="1"/>
</dbReference>
<comment type="caution">
    <text evidence="15">The sequence shown here is derived from an EMBL/GenBank/DDBJ whole genome shotgun (WGS) entry which is preliminary data.</text>
</comment>
<feature type="compositionally biased region" description="Polar residues" evidence="13">
    <location>
        <begin position="306"/>
        <end position="318"/>
    </location>
</feature>
<evidence type="ECO:0000256" key="4">
    <source>
        <dbReference type="ARBA" id="ARBA00004123"/>
    </source>
</evidence>
<dbReference type="InterPro" id="IPR007708">
    <property type="entry name" value="DBR1_C"/>
</dbReference>
<feature type="compositionally biased region" description="Basic residues" evidence="13">
    <location>
        <begin position="564"/>
        <end position="573"/>
    </location>
</feature>
<name>A0A0F4G676_9PEZI</name>
<feature type="compositionally biased region" description="Basic residues" evidence="13">
    <location>
        <begin position="583"/>
        <end position="593"/>
    </location>
</feature>
<dbReference type="STRING" id="1047168.A0A0F4G676"/>
<comment type="cofactor">
    <cofactor evidence="2">
        <name>Zn(2+)</name>
        <dbReference type="ChEBI" id="CHEBI:29105"/>
    </cofactor>
</comment>
<evidence type="ECO:0000256" key="11">
    <source>
        <dbReference type="ARBA" id="ARBA00023211"/>
    </source>
</evidence>
<dbReference type="InterPro" id="IPR041816">
    <property type="entry name" value="Dbr1_N"/>
</dbReference>
<protein>
    <submittedName>
        <fullName evidence="15">Lariat debranching enzyme like protein</fullName>
    </submittedName>
</protein>
<dbReference type="PANTHER" id="PTHR12849">
    <property type="entry name" value="RNA LARIAT DEBRANCHING ENZYME"/>
    <property type="match status" value="1"/>
</dbReference>
<dbReference type="GO" id="GO:0000398">
    <property type="term" value="P:mRNA splicing, via spliceosome"/>
    <property type="evidence" value="ECO:0007669"/>
    <property type="project" value="TreeGrafter"/>
</dbReference>
<dbReference type="EMBL" id="LAFY01005797">
    <property type="protein sequence ID" value="KJX92522.1"/>
    <property type="molecule type" value="Genomic_DNA"/>
</dbReference>
<dbReference type="PANTHER" id="PTHR12849:SF0">
    <property type="entry name" value="LARIAT DEBRANCHING ENZYME"/>
    <property type="match status" value="1"/>
</dbReference>
<comment type="similarity">
    <text evidence="5">Belongs to the lariat debranching enzyme family.</text>
</comment>
<evidence type="ECO:0000256" key="2">
    <source>
        <dbReference type="ARBA" id="ARBA00001947"/>
    </source>
</evidence>
<evidence type="ECO:0000256" key="7">
    <source>
        <dbReference type="ARBA" id="ARBA00022723"/>
    </source>
</evidence>
<dbReference type="GO" id="GO:0008419">
    <property type="term" value="F:RNA lariat debranching enzyme activity"/>
    <property type="evidence" value="ECO:0007669"/>
    <property type="project" value="UniProtKB-ARBA"/>
</dbReference>
<evidence type="ECO:0000256" key="9">
    <source>
        <dbReference type="ARBA" id="ARBA00022833"/>
    </source>
</evidence>
<evidence type="ECO:0000313" key="16">
    <source>
        <dbReference type="Proteomes" id="UP000033647"/>
    </source>
</evidence>
<feature type="region of interest" description="Disordered" evidence="13">
    <location>
        <begin position="253"/>
        <end position="354"/>
    </location>
</feature>
<dbReference type="GO" id="GO:0046872">
    <property type="term" value="F:metal ion binding"/>
    <property type="evidence" value="ECO:0007669"/>
    <property type="project" value="UniProtKB-KW"/>
</dbReference>
<accession>A0A0F4G676</accession>
<keyword evidence="7" id="KW-0479">Metal-binding</keyword>
<keyword evidence="8" id="KW-0378">Hydrolase</keyword>
<evidence type="ECO:0000256" key="10">
    <source>
        <dbReference type="ARBA" id="ARBA00023004"/>
    </source>
</evidence>
<dbReference type="Proteomes" id="UP000033647">
    <property type="component" value="Unassembled WGS sequence"/>
</dbReference>
<keyword evidence="12" id="KW-0539">Nucleus</keyword>
<sequence>MSIELQESNGVRLAVEGCGHGTLHAIYASIDEACKQKGWTGIDLLIIGGDFQAVRNAYDLNCVSMPPKYRDMCDFHEYYSGQRTAPYLTIFVGGNHEASNYMFELLYGGWAAPNIYYMGAANVLRLGPLRIAGMSGIWKGFDYRKHHIERLPYNESDIKSIYHVREIDMRKLLQVQTQVDIGISHDWPQGVEWKGNFKKLFQKKSFFEEDAKSGRLGSVAAKYAIERLRPRYWFSAHLHCKFAAIWQHGGEAGADAKPNGESAGVQKGAADMKSNDEPVKNDDEIDLDMDDDDDTAPANANGDNAQIASNGTTITPAATNADEIDLDLDKDDENPATTITHPASTTANPSTAAQTDSTLASARAALPASFFKKPPEPEHIQHPPEITNTTTQFLALDKCLPNRDFLQLVSVPEPTSPQDIPQANPNRPFKLTYDREWLSITRAFTLTEPPIFGNPDVRPAPAKFQSEYLTLITQQRTWVDANIPDSALQIPENFSIVAPVYDGGHFQDPKYQVVREYPNPQTAAFFEMLQVPNPLELGAETIEKRMQDGPREDPDAVRFAGRGRGGHKVRGHGGRGGNGGRGGRGRGRGRGRG</sequence>
<dbReference type="InterPro" id="IPR029052">
    <property type="entry name" value="Metallo-depent_PP-like"/>
</dbReference>
<feature type="compositionally biased region" description="Basic and acidic residues" evidence="13">
    <location>
        <begin position="545"/>
        <end position="556"/>
    </location>
</feature>
<dbReference type="Pfam" id="PF05011">
    <property type="entry name" value="DBR1"/>
    <property type="match status" value="1"/>
</dbReference>
<comment type="cofactor">
    <cofactor evidence="1">
        <name>Mn(2+)</name>
        <dbReference type="ChEBI" id="CHEBI:29035"/>
    </cofactor>
</comment>
<feature type="compositionally biased region" description="Low complexity" evidence="13">
    <location>
        <begin position="340"/>
        <end position="353"/>
    </location>
</feature>
<feature type="compositionally biased region" description="Acidic residues" evidence="13">
    <location>
        <begin position="322"/>
        <end position="334"/>
    </location>
</feature>
<gene>
    <name evidence="15" type="ORF">TI39_contig5842g00001</name>
</gene>
<evidence type="ECO:0000256" key="6">
    <source>
        <dbReference type="ARBA" id="ARBA00022664"/>
    </source>
</evidence>
<dbReference type="SUPFAM" id="SSF56300">
    <property type="entry name" value="Metallo-dependent phosphatases"/>
    <property type="match status" value="1"/>
</dbReference>
<evidence type="ECO:0000256" key="3">
    <source>
        <dbReference type="ARBA" id="ARBA00001954"/>
    </source>
</evidence>
<reference evidence="15 16" key="1">
    <citation type="submission" date="2015-03" db="EMBL/GenBank/DDBJ databases">
        <title>RNA-seq based gene annotation and comparative genomics of four Zymoseptoria species reveal species-specific pathogenicity related genes and transposable element activity.</title>
        <authorList>
            <person name="Grandaubert J."/>
            <person name="Bhattacharyya A."/>
            <person name="Stukenbrock E.H."/>
        </authorList>
    </citation>
    <scope>NUCLEOTIDE SEQUENCE [LARGE SCALE GENOMIC DNA]</scope>
    <source>
        <strain evidence="15 16">Zb18110</strain>
    </source>
</reference>
<comment type="cofactor">
    <cofactor evidence="3">
        <name>Fe(2+)</name>
        <dbReference type="ChEBI" id="CHEBI:29033"/>
    </cofactor>
</comment>